<comment type="caution">
    <text evidence="1">Lacks conserved residue(s) required for the propagation of feature annotation.</text>
</comment>
<feature type="region of interest" description="Disordered" evidence="2">
    <location>
        <begin position="54"/>
        <end position="89"/>
    </location>
</feature>
<dbReference type="InterPro" id="IPR003582">
    <property type="entry name" value="ShKT_dom"/>
</dbReference>
<comment type="caution">
    <text evidence="5">The sequence shown here is derived from an EMBL/GenBank/DDBJ whole genome shotgun (WGS) entry which is preliminary data.</text>
</comment>
<feature type="chain" id="PRO_5040447869" description="ShKT domain-containing protein" evidence="3">
    <location>
        <begin position="20"/>
        <end position="383"/>
    </location>
</feature>
<name>A0A9P1MZU0_9PELO</name>
<feature type="compositionally biased region" description="Basic and acidic residues" evidence="2">
    <location>
        <begin position="297"/>
        <end position="309"/>
    </location>
</feature>
<sequence length="383" mass="42343">MRFRIFFCSILILLSTCQAKKISGDAAPEKAQEPIKVRDIKLIDLDSSIRLPSPPQDLITIGPPGTFPSTTISPEKSEIASSPAQPPSTLIEPPAVEPIDGKSHSIIFTVEESSTLTPPPISSTSSTDGATTTFLVTIEPSTTIEVIVEDDLDNEISDIQKADVEQEDQINENDIKELIEKTEINKTADFYITSSIPPTTSVLNDSSIDDDMMINFDELFDKKVESSTIISSTQAQESSTSEFITSTSEPISTTIVEKKVPHKHSKTCIHIEQLKNIDNNTKHMKTGTIEVSVELQDGEKLDSAEKSEETSEEQQGEAEIVERKTRENQEPAKWKKYEMDCSAEEDEKGEVCKLWAKSGLCMTNKPTMFLFCRKTCLCIGPSN</sequence>
<accession>A0A9P1MZU0</accession>
<dbReference type="PROSITE" id="PS51670">
    <property type="entry name" value="SHKT"/>
    <property type="match status" value="1"/>
</dbReference>
<keyword evidence="3" id="KW-0732">Signal</keyword>
<reference evidence="5" key="1">
    <citation type="submission" date="2022-11" db="EMBL/GenBank/DDBJ databases">
        <authorList>
            <person name="Kikuchi T."/>
        </authorList>
    </citation>
    <scope>NUCLEOTIDE SEQUENCE</scope>
    <source>
        <strain evidence="5">PS1010</strain>
    </source>
</reference>
<protein>
    <recommendedName>
        <fullName evidence="4">ShKT domain-containing protein</fullName>
    </recommendedName>
</protein>
<feature type="signal peptide" evidence="3">
    <location>
        <begin position="1"/>
        <end position="19"/>
    </location>
</feature>
<feature type="compositionally biased region" description="Polar residues" evidence="2">
    <location>
        <begin position="67"/>
        <end position="83"/>
    </location>
</feature>
<proteinExistence type="predicted"/>
<dbReference type="OrthoDB" id="5877770at2759"/>
<gene>
    <name evidence="5" type="ORF">CAMP_LOCUS5387</name>
</gene>
<evidence type="ECO:0000256" key="2">
    <source>
        <dbReference type="SAM" id="MobiDB-lite"/>
    </source>
</evidence>
<organism evidence="5 6">
    <name type="scientific">Caenorhabditis angaria</name>
    <dbReference type="NCBI Taxonomy" id="860376"/>
    <lineage>
        <taxon>Eukaryota</taxon>
        <taxon>Metazoa</taxon>
        <taxon>Ecdysozoa</taxon>
        <taxon>Nematoda</taxon>
        <taxon>Chromadorea</taxon>
        <taxon>Rhabditida</taxon>
        <taxon>Rhabditina</taxon>
        <taxon>Rhabditomorpha</taxon>
        <taxon>Rhabditoidea</taxon>
        <taxon>Rhabditidae</taxon>
        <taxon>Peloderinae</taxon>
        <taxon>Caenorhabditis</taxon>
    </lineage>
</organism>
<dbReference type="AlphaFoldDB" id="A0A9P1MZU0"/>
<dbReference type="EMBL" id="CANHGI010000002">
    <property type="protein sequence ID" value="CAI5442750.1"/>
    <property type="molecule type" value="Genomic_DNA"/>
</dbReference>
<evidence type="ECO:0000256" key="1">
    <source>
        <dbReference type="PROSITE-ProRule" id="PRU01005"/>
    </source>
</evidence>
<keyword evidence="6" id="KW-1185">Reference proteome</keyword>
<dbReference type="Proteomes" id="UP001152747">
    <property type="component" value="Unassembled WGS sequence"/>
</dbReference>
<feature type="domain" description="ShKT" evidence="4">
    <location>
        <begin position="341"/>
        <end position="378"/>
    </location>
</feature>
<evidence type="ECO:0000313" key="5">
    <source>
        <dbReference type="EMBL" id="CAI5442750.1"/>
    </source>
</evidence>
<feature type="compositionally biased region" description="Basic and acidic residues" evidence="2">
    <location>
        <begin position="320"/>
        <end position="331"/>
    </location>
</feature>
<evidence type="ECO:0000259" key="4">
    <source>
        <dbReference type="PROSITE" id="PS51670"/>
    </source>
</evidence>
<evidence type="ECO:0000256" key="3">
    <source>
        <dbReference type="SAM" id="SignalP"/>
    </source>
</evidence>
<feature type="region of interest" description="Disordered" evidence="2">
    <location>
        <begin position="297"/>
        <end position="331"/>
    </location>
</feature>
<evidence type="ECO:0000313" key="6">
    <source>
        <dbReference type="Proteomes" id="UP001152747"/>
    </source>
</evidence>